<keyword evidence="1" id="KW-0812">Transmembrane</keyword>
<dbReference type="Pfam" id="PF13416">
    <property type="entry name" value="SBP_bac_8"/>
    <property type="match status" value="1"/>
</dbReference>
<dbReference type="AlphaFoldDB" id="A0A1G6AE73"/>
<sequence>MINPKKRIVSAVIIAIIAIALAIFAYLMPYNDDSISSKQDTEQKTIEIWTFFDMNTPDDYYVDYWQELAQKYNININVKTYSTQQIKDKLKIAAAGRQLPDIYLVWGGTYPDYLFDASLATPIQGYLSDCDVHFLDSYTKPYTDGNNYIIPCLPEAYGVTYANTALLDKLGLSMPTTWEELLKFVDDVNTYNQQHGTDYAAIELGNKDAWLGELLYYTIANSLNPQDYTDLLQGNASITDETFSKAASYIKELEKAGAFGDDFMEIGETEAVADFIEGNALLFPHQSTIVYYLMSNMGEDNLSVSSFPACSSDATGHILDINHTLRPGLCISSTCDDADLAASLCLDFALQVNESNVTQYGYFNMTSEDYQLPDALPEPVASMRELVYGADQISAYLYAILPSDNANSLRSLTRNLYAGSYDTNTFLQKASAFLE</sequence>
<keyword evidence="1" id="KW-1133">Transmembrane helix</keyword>
<dbReference type="EMBL" id="FMXR01000005">
    <property type="protein sequence ID" value="SDB06610.1"/>
    <property type="molecule type" value="Genomic_DNA"/>
</dbReference>
<evidence type="ECO:0000313" key="3">
    <source>
        <dbReference type="Proteomes" id="UP000199228"/>
    </source>
</evidence>
<feature type="transmembrane region" description="Helical" evidence="1">
    <location>
        <begin position="7"/>
        <end position="28"/>
    </location>
</feature>
<dbReference type="RefSeq" id="WP_090171790.1">
    <property type="nucleotide sequence ID" value="NZ_FMXR01000005.1"/>
</dbReference>
<dbReference type="Gene3D" id="3.40.190.10">
    <property type="entry name" value="Periplasmic binding protein-like II"/>
    <property type="match status" value="2"/>
</dbReference>
<protein>
    <submittedName>
        <fullName evidence="2">Raffinose/stachyose/melibiose transport system substrate-binding protein</fullName>
    </submittedName>
</protein>
<keyword evidence="3" id="KW-1185">Reference proteome</keyword>
<keyword evidence="1" id="KW-0472">Membrane</keyword>
<dbReference type="OrthoDB" id="1770711at2"/>
<dbReference type="InterPro" id="IPR006059">
    <property type="entry name" value="SBP"/>
</dbReference>
<dbReference type="Proteomes" id="UP000199228">
    <property type="component" value="Unassembled WGS sequence"/>
</dbReference>
<dbReference type="PANTHER" id="PTHR43649:SF12">
    <property type="entry name" value="DIACETYLCHITOBIOSE BINDING PROTEIN DASA"/>
    <property type="match status" value="1"/>
</dbReference>
<evidence type="ECO:0000313" key="2">
    <source>
        <dbReference type="EMBL" id="SDB06610.1"/>
    </source>
</evidence>
<evidence type="ECO:0000256" key="1">
    <source>
        <dbReference type="SAM" id="Phobius"/>
    </source>
</evidence>
<accession>A0A1G6AE73</accession>
<proteinExistence type="predicted"/>
<dbReference type="STRING" id="1732.SAMN02910417_00468"/>
<name>A0A1G6AE73_EUBOX</name>
<dbReference type="PANTHER" id="PTHR43649">
    <property type="entry name" value="ARABINOSE-BINDING PROTEIN-RELATED"/>
    <property type="match status" value="1"/>
</dbReference>
<organism evidence="2 3">
    <name type="scientific">Eubacterium oxidoreducens</name>
    <dbReference type="NCBI Taxonomy" id="1732"/>
    <lineage>
        <taxon>Bacteria</taxon>
        <taxon>Bacillati</taxon>
        <taxon>Bacillota</taxon>
        <taxon>Clostridia</taxon>
        <taxon>Eubacteriales</taxon>
        <taxon>Eubacteriaceae</taxon>
        <taxon>Eubacterium</taxon>
    </lineage>
</organism>
<gene>
    <name evidence="2" type="ORF">SAMN02910417_00468</name>
</gene>
<reference evidence="2 3" key="1">
    <citation type="submission" date="2016-10" db="EMBL/GenBank/DDBJ databases">
        <authorList>
            <person name="de Groot N.N."/>
        </authorList>
    </citation>
    <scope>NUCLEOTIDE SEQUENCE [LARGE SCALE GENOMIC DNA]</scope>
    <source>
        <strain evidence="2 3">DSM 3217</strain>
    </source>
</reference>
<dbReference type="SUPFAM" id="SSF53850">
    <property type="entry name" value="Periplasmic binding protein-like II"/>
    <property type="match status" value="1"/>
</dbReference>
<dbReference type="InterPro" id="IPR050490">
    <property type="entry name" value="Bact_solute-bd_prot1"/>
</dbReference>